<dbReference type="Proteomes" id="UP000078561">
    <property type="component" value="Unassembled WGS sequence"/>
</dbReference>
<feature type="signal peptide" evidence="1">
    <location>
        <begin position="1"/>
        <end position="23"/>
    </location>
</feature>
<keyword evidence="3" id="KW-1185">Reference proteome</keyword>
<dbReference type="EMBL" id="LT554202">
    <property type="protein sequence ID" value="SAM03554.1"/>
    <property type="molecule type" value="Genomic_DNA"/>
</dbReference>
<reference evidence="2" key="1">
    <citation type="submission" date="2016-04" db="EMBL/GenBank/DDBJ databases">
        <authorList>
            <person name="Evans L.H."/>
            <person name="Alamgir A."/>
            <person name="Owens N."/>
            <person name="Weber N.D."/>
            <person name="Virtaneva K."/>
            <person name="Barbian K."/>
            <person name="Babar A."/>
            <person name="Rosenke K."/>
        </authorList>
    </citation>
    <scope>NUCLEOTIDE SEQUENCE [LARGE SCALE GENOMIC DNA]</scope>
    <source>
        <strain evidence="2">CBS 101.48</strain>
    </source>
</reference>
<feature type="chain" id="PRO_5007843684" evidence="1">
    <location>
        <begin position="24"/>
        <end position="103"/>
    </location>
</feature>
<sequence length="103" mass="11769">MKALSFYLLFTAMALMEIVSVNGYNGDMLFFLDRRGRLEIERFRDCYNLEMTTPYAATCPTDCQFYTDIACKTPVPGPPVHLVDYGRKTKKYAKGSVKCKPAY</sequence>
<organism evidence="2">
    <name type="scientific">Absidia glauca</name>
    <name type="common">Pin mould</name>
    <dbReference type="NCBI Taxonomy" id="4829"/>
    <lineage>
        <taxon>Eukaryota</taxon>
        <taxon>Fungi</taxon>
        <taxon>Fungi incertae sedis</taxon>
        <taxon>Mucoromycota</taxon>
        <taxon>Mucoromycotina</taxon>
        <taxon>Mucoromycetes</taxon>
        <taxon>Mucorales</taxon>
        <taxon>Cunninghamellaceae</taxon>
        <taxon>Absidia</taxon>
    </lineage>
</organism>
<accession>A0A163JU88</accession>
<protein>
    <submittedName>
        <fullName evidence="2">Uncharacterized protein</fullName>
    </submittedName>
</protein>
<dbReference type="AlphaFoldDB" id="A0A163JU88"/>
<dbReference type="InParanoid" id="A0A163JU88"/>
<evidence type="ECO:0000313" key="3">
    <source>
        <dbReference type="Proteomes" id="UP000078561"/>
    </source>
</evidence>
<gene>
    <name evidence="2" type="primary">ABSGL_09395.1 scaffold 11175</name>
</gene>
<evidence type="ECO:0000256" key="1">
    <source>
        <dbReference type="SAM" id="SignalP"/>
    </source>
</evidence>
<keyword evidence="1" id="KW-0732">Signal</keyword>
<proteinExistence type="predicted"/>
<name>A0A163JU88_ABSGL</name>
<evidence type="ECO:0000313" key="2">
    <source>
        <dbReference type="EMBL" id="SAM03554.1"/>
    </source>
</evidence>